<organism evidence="2 3">
    <name type="scientific">Runella defluvii</name>
    <dbReference type="NCBI Taxonomy" id="370973"/>
    <lineage>
        <taxon>Bacteria</taxon>
        <taxon>Pseudomonadati</taxon>
        <taxon>Bacteroidota</taxon>
        <taxon>Cytophagia</taxon>
        <taxon>Cytophagales</taxon>
        <taxon>Spirosomataceae</taxon>
        <taxon>Runella</taxon>
    </lineage>
</organism>
<protein>
    <submittedName>
        <fullName evidence="2">L-ascorbate metabolism protein UlaG (Beta-lactamase superfamily)</fullName>
    </submittedName>
</protein>
<dbReference type="PANTHER" id="PTHR15032:SF4">
    <property type="entry name" value="N-ACYL-PHOSPHATIDYLETHANOLAMINE-HYDROLYZING PHOSPHOLIPASE D"/>
    <property type="match status" value="1"/>
</dbReference>
<dbReference type="SUPFAM" id="SSF56281">
    <property type="entry name" value="Metallo-hydrolase/oxidoreductase"/>
    <property type="match status" value="1"/>
</dbReference>
<accession>A0A7W5ZRD4</accession>
<dbReference type="GO" id="GO:0005737">
    <property type="term" value="C:cytoplasm"/>
    <property type="evidence" value="ECO:0007669"/>
    <property type="project" value="TreeGrafter"/>
</dbReference>
<dbReference type="InterPro" id="IPR001279">
    <property type="entry name" value="Metallo-B-lactamas"/>
</dbReference>
<dbReference type="EMBL" id="JACIBY010000020">
    <property type="protein sequence ID" value="MBB3841703.1"/>
    <property type="molecule type" value="Genomic_DNA"/>
</dbReference>
<feature type="domain" description="Metallo-beta-lactamase" evidence="1">
    <location>
        <begin position="115"/>
        <end position="310"/>
    </location>
</feature>
<dbReference type="Gene3D" id="3.60.15.10">
    <property type="entry name" value="Ribonuclease Z/Hydroxyacylglutathione hydrolase-like"/>
    <property type="match status" value="1"/>
</dbReference>
<evidence type="ECO:0000259" key="1">
    <source>
        <dbReference type="Pfam" id="PF12706"/>
    </source>
</evidence>
<name>A0A7W5ZRD4_9BACT</name>
<gene>
    <name evidence="2" type="ORF">FHS57_005732</name>
</gene>
<sequence>MMTTLIILAALALGGYFYLQQPQFGRNPEGAHLEKIKKSSHYKEKGFQNQHLTPDLAEGTSYWDILKAYFVKVENKEPSQPLPSVKTDLKNLPNDVPSVVWFGHSSYFLKVGGKTILVDPVFSGNASPVSFFGSNYAGSNVYSLDDFPPIDLLIISHDHYDHLDYPTVKALQPKVKQVVTSLGVGSHLQHWGYSPSQINELDWWENTTIADSLEITAAPARHFSGRGIKRAQTFWSSFILKTPQYNLYLGGDSGYDTHFKEIGEKYGPFDLAILECGQYNQMWKYIHMMPEEVAQAAVELKAKTLLPVHWAKFTLGLHPWMEPIERVTKKAQELNVPVTTPMIGEVVEINRHYPNKAWWK</sequence>
<dbReference type="RefSeq" id="WP_229601476.1">
    <property type="nucleotide sequence ID" value="NZ_JACIBY010000020.1"/>
</dbReference>
<evidence type="ECO:0000313" key="3">
    <source>
        <dbReference type="Proteomes" id="UP000541352"/>
    </source>
</evidence>
<dbReference type="Pfam" id="PF12706">
    <property type="entry name" value="Lactamase_B_2"/>
    <property type="match status" value="1"/>
</dbReference>
<evidence type="ECO:0000313" key="2">
    <source>
        <dbReference type="EMBL" id="MBB3841703.1"/>
    </source>
</evidence>
<keyword evidence="3" id="KW-1185">Reference proteome</keyword>
<reference evidence="2 3" key="1">
    <citation type="submission" date="2020-08" db="EMBL/GenBank/DDBJ databases">
        <title>Genomic Encyclopedia of Type Strains, Phase IV (KMG-IV): sequencing the most valuable type-strain genomes for metagenomic binning, comparative biology and taxonomic classification.</title>
        <authorList>
            <person name="Goeker M."/>
        </authorList>
    </citation>
    <scope>NUCLEOTIDE SEQUENCE [LARGE SCALE GENOMIC DNA]</scope>
    <source>
        <strain evidence="2 3">DSM 17976</strain>
    </source>
</reference>
<dbReference type="InterPro" id="IPR036866">
    <property type="entry name" value="RibonucZ/Hydroxyglut_hydro"/>
</dbReference>
<dbReference type="Proteomes" id="UP000541352">
    <property type="component" value="Unassembled WGS sequence"/>
</dbReference>
<dbReference type="PANTHER" id="PTHR15032">
    <property type="entry name" value="N-ACYL-PHOSPHATIDYLETHANOLAMINE-HYDROLYZING PHOSPHOLIPASE D"/>
    <property type="match status" value="1"/>
</dbReference>
<proteinExistence type="predicted"/>
<comment type="caution">
    <text evidence="2">The sequence shown here is derived from an EMBL/GenBank/DDBJ whole genome shotgun (WGS) entry which is preliminary data.</text>
</comment>
<dbReference type="AlphaFoldDB" id="A0A7W5ZRD4"/>